<organism evidence="29 30">
    <name type="scientific">Paspalum notatum var. saurae</name>
    <dbReference type="NCBI Taxonomy" id="547442"/>
    <lineage>
        <taxon>Eukaryota</taxon>
        <taxon>Viridiplantae</taxon>
        <taxon>Streptophyta</taxon>
        <taxon>Embryophyta</taxon>
        <taxon>Tracheophyta</taxon>
        <taxon>Spermatophyta</taxon>
        <taxon>Magnoliopsida</taxon>
        <taxon>Liliopsida</taxon>
        <taxon>Poales</taxon>
        <taxon>Poaceae</taxon>
        <taxon>PACMAD clade</taxon>
        <taxon>Panicoideae</taxon>
        <taxon>Andropogonodae</taxon>
        <taxon>Paspaleae</taxon>
        <taxon>Paspalinae</taxon>
        <taxon>Paspalum</taxon>
    </lineage>
</organism>
<dbReference type="GO" id="GO:0005789">
    <property type="term" value="C:endoplasmic reticulum membrane"/>
    <property type="evidence" value="ECO:0007669"/>
    <property type="project" value="UniProtKB-SubCell"/>
</dbReference>
<dbReference type="Pfam" id="PF08263">
    <property type="entry name" value="LRRNT_2"/>
    <property type="match status" value="1"/>
</dbReference>
<dbReference type="PANTHER" id="PTHR27008">
    <property type="entry name" value="OS04G0122200 PROTEIN"/>
    <property type="match status" value="1"/>
</dbReference>
<evidence type="ECO:0000256" key="18">
    <source>
        <dbReference type="ARBA" id="ARBA00023136"/>
    </source>
</evidence>
<dbReference type="AlphaFoldDB" id="A0AAQ3PQT1"/>
<comment type="catalytic activity">
    <reaction evidence="21">
        <text>L-threonyl-[protein] + ATP = O-phospho-L-threonyl-[protein] + ADP + H(+)</text>
        <dbReference type="Rhea" id="RHEA:46608"/>
        <dbReference type="Rhea" id="RHEA-COMP:11060"/>
        <dbReference type="Rhea" id="RHEA-COMP:11605"/>
        <dbReference type="ChEBI" id="CHEBI:15378"/>
        <dbReference type="ChEBI" id="CHEBI:30013"/>
        <dbReference type="ChEBI" id="CHEBI:30616"/>
        <dbReference type="ChEBI" id="CHEBI:61977"/>
        <dbReference type="ChEBI" id="CHEBI:456216"/>
        <dbReference type="EC" id="2.7.11.1"/>
    </reaction>
</comment>
<dbReference type="InterPro" id="IPR017441">
    <property type="entry name" value="Protein_kinase_ATP_BS"/>
</dbReference>
<accession>A0AAQ3PQT1</accession>
<evidence type="ECO:0000256" key="8">
    <source>
        <dbReference type="ARBA" id="ARBA00022553"/>
    </source>
</evidence>
<evidence type="ECO:0000256" key="26">
    <source>
        <dbReference type="PROSITE-ProRule" id="PRU10141"/>
    </source>
</evidence>
<evidence type="ECO:0000256" key="24">
    <source>
        <dbReference type="ARBA" id="ARBA00056628"/>
    </source>
</evidence>
<keyword evidence="11 27" id="KW-0812">Transmembrane</keyword>
<sequence length="1030" mass="113111">MKKILLISWPWAWKISMLTLLTNILFVSPLSTNYSDFLALMSFKSHITDPKQALSSWDAASSNDTNTPDFCQWMGVSCGDRHHPGRVTAIRLQNLSLAGIISEDLGNLTQLHFLDLSSNNLVGDIPSSISNCRKLRTMNLSANQFSGFVPGPFGLLSKLTVFNVGHNNLTGEILTTLSNLTALVTIDTGRNAFNGQIPSRLSNLTSLRVLFLAKNSFSGNVPANLGKITNLVTFDVMDNNLEGLVPPSLFNISSLQTLSLGFNQISGSLPLDIGFRLPRINILGIFESNNQFEGTIPASLSNASELRYLLLRGNRLHGLIPRDIGIHGNLKLFSVGYNELQANTTSDWDFLTSLTNCSKLNILDLEQNNFAGVMPNSITNLSQELHWLTFGRNHIAGTPALWLGRFRKLTKLLLNNNLFKGTLPIDIGQLSSLQYLDLSHNGFEGQIPQSLGNITRLSNLSLSNNFLDGSIPASLGNLTNIGSMDLSCNLLEGQIPQEILTIPSLTILLSLSTNALSGTIPPQIGHLNSLGEIDLSMNKLVGEIPEAIESCVQLLFLYLQGNLLQGKIPERLDTLVVLEKLDLSSNNLTGPIPNFLETSRTLNYLNLSFNNLSGPVPDTAVFCNATKFSLTANIMLCGGPPCLQLPSCPSIDSHKASHYRLHIIIFCILGALIFCVCSVTAYCFIRRRMAPTFVDTGYLFLNENHERISYAELLAATESFSPANLIGSGSSGNVYIGTLSSDKNLATVAIKVLDLSKRGASRSFIAECNALRRIRHRKLVKVITVCSGLDHNGKEFKALVLEYICNGSLDEWLHPDNTTNSMKRKRLSLIKRLHIALDVAEALEYLHQNIDPPIVHCDIKPRNILLDDDLVAHVTDFGLAKIMQSEAFKKSHPEPESSSLAIKGTIGYVPPEYGAGSEVSIEGDIYSYGVLLLEMFTGRRPTESFNDGVANIVNYVRKAYPNDLQGILDATAAYSRDTYTQDIDTLIYPIFRLALACCKDSPRQRMKMHNVVEELNAIKKACAVHMVSST</sequence>
<feature type="domain" description="Protein kinase" evidence="28">
    <location>
        <begin position="720"/>
        <end position="1018"/>
    </location>
</feature>
<evidence type="ECO:0000256" key="12">
    <source>
        <dbReference type="ARBA" id="ARBA00022729"/>
    </source>
</evidence>
<evidence type="ECO:0000256" key="11">
    <source>
        <dbReference type="ARBA" id="ARBA00022692"/>
    </source>
</evidence>
<evidence type="ECO:0000256" key="9">
    <source>
        <dbReference type="ARBA" id="ARBA00022614"/>
    </source>
</evidence>
<evidence type="ECO:0000256" key="5">
    <source>
        <dbReference type="ARBA" id="ARBA00012513"/>
    </source>
</evidence>
<dbReference type="GO" id="GO:0005524">
    <property type="term" value="F:ATP binding"/>
    <property type="evidence" value="ECO:0007669"/>
    <property type="project" value="UniProtKB-UniRule"/>
</dbReference>
<evidence type="ECO:0000256" key="13">
    <source>
        <dbReference type="ARBA" id="ARBA00022737"/>
    </source>
</evidence>
<dbReference type="FunFam" id="3.80.10.10:FF:000288">
    <property type="entry name" value="LRR receptor-like serine/threonine-protein kinase EFR"/>
    <property type="match status" value="1"/>
</dbReference>
<dbReference type="Pfam" id="PF07714">
    <property type="entry name" value="PK_Tyr_Ser-Thr"/>
    <property type="match status" value="1"/>
</dbReference>
<keyword evidence="20" id="KW-0325">Glycoprotein</keyword>
<keyword evidence="10" id="KW-0808">Transferase</keyword>
<keyword evidence="18 27" id="KW-0472">Membrane</keyword>
<evidence type="ECO:0000256" key="7">
    <source>
        <dbReference type="ARBA" id="ARBA00022527"/>
    </source>
</evidence>
<keyword evidence="13" id="KW-0677">Repeat</keyword>
<evidence type="ECO:0000313" key="30">
    <source>
        <dbReference type="Proteomes" id="UP001341281"/>
    </source>
</evidence>
<dbReference type="Gene3D" id="3.80.10.10">
    <property type="entry name" value="Ribonuclease Inhibitor"/>
    <property type="match status" value="4"/>
</dbReference>
<keyword evidence="9" id="KW-0433">Leucine-rich repeat</keyword>
<dbReference type="EMBL" id="CP144745">
    <property type="protein sequence ID" value="WVZ50959.1"/>
    <property type="molecule type" value="Genomic_DNA"/>
</dbReference>
<dbReference type="SUPFAM" id="SSF56112">
    <property type="entry name" value="Protein kinase-like (PK-like)"/>
    <property type="match status" value="1"/>
</dbReference>
<dbReference type="EC" id="2.7.11.1" evidence="5"/>
<dbReference type="GO" id="GO:0005886">
    <property type="term" value="C:plasma membrane"/>
    <property type="evidence" value="ECO:0007669"/>
    <property type="project" value="UniProtKB-SubCell"/>
</dbReference>
<evidence type="ECO:0000256" key="10">
    <source>
        <dbReference type="ARBA" id="ARBA00022679"/>
    </source>
</evidence>
<dbReference type="GO" id="GO:0004674">
    <property type="term" value="F:protein serine/threonine kinase activity"/>
    <property type="evidence" value="ECO:0007669"/>
    <property type="project" value="UniProtKB-KW"/>
</dbReference>
<feature type="binding site" evidence="26">
    <location>
        <position position="751"/>
    </location>
    <ligand>
        <name>ATP</name>
        <dbReference type="ChEBI" id="CHEBI:30616"/>
    </ligand>
</feature>
<dbReference type="Pfam" id="PF13855">
    <property type="entry name" value="LRR_8"/>
    <property type="match status" value="1"/>
</dbReference>
<dbReference type="SMART" id="SM00369">
    <property type="entry name" value="LRR_TYP"/>
    <property type="match status" value="6"/>
</dbReference>
<dbReference type="PROSITE" id="PS50011">
    <property type="entry name" value="PROTEIN_KINASE_DOM"/>
    <property type="match status" value="1"/>
</dbReference>
<keyword evidence="19" id="KW-0675">Receptor</keyword>
<evidence type="ECO:0000313" key="29">
    <source>
        <dbReference type="EMBL" id="WVZ50959.1"/>
    </source>
</evidence>
<reference evidence="29 30" key="1">
    <citation type="submission" date="2024-02" db="EMBL/GenBank/DDBJ databases">
        <title>High-quality chromosome-scale genome assembly of Pensacola bahiagrass (Paspalum notatum Flugge var. saurae).</title>
        <authorList>
            <person name="Vega J.M."/>
            <person name="Podio M."/>
            <person name="Orjuela J."/>
            <person name="Siena L.A."/>
            <person name="Pessino S.C."/>
            <person name="Combes M.C."/>
            <person name="Mariac C."/>
            <person name="Albertini E."/>
            <person name="Pupilli F."/>
            <person name="Ortiz J.P.A."/>
            <person name="Leblanc O."/>
        </authorList>
    </citation>
    <scope>NUCLEOTIDE SEQUENCE [LARGE SCALE GENOMIC DNA]</scope>
    <source>
        <strain evidence="29">R1</strain>
        <tissue evidence="29">Leaf</tissue>
    </source>
</reference>
<dbReference type="InterPro" id="IPR001245">
    <property type="entry name" value="Ser-Thr/Tyr_kinase_cat_dom"/>
</dbReference>
<keyword evidence="7" id="KW-0723">Serine/threonine-protein kinase</keyword>
<comment type="function">
    <text evidence="24">The processed protein kinase Xa21 chain released by protein cleavage after X.oryzae pv. oryzae protein Ax21 detection translocates into the nucleus where it can bind and regulate WRKY62, a transcription factor. Confers resistance to the bacterial pathogen X.oryzae pv. oryzae (Xoo).</text>
</comment>
<dbReference type="FunFam" id="3.30.200.20:FF:000432">
    <property type="entry name" value="LRR receptor-like serine/threonine-protein kinase EFR"/>
    <property type="match status" value="1"/>
</dbReference>
<dbReference type="PANTHER" id="PTHR27008:SF222">
    <property type="entry name" value="OS08G0248100 PROTEIN"/>
    <property type="match status" value="1"/>
</dbReference>
<proteinExistence type="inferred from homology"/>
<dbReference type="InterPro" id="IPR001611">
    <property type="entry name" value="Leu-rich_rpt"/>
</dbReference>
<keyword evidence="15" id="KW-0418">Kinase</keyword>
<dbReference type="FunFam" id="3.80.10.10:FF:000095">
    <property type="entry name" value="LRR receptor-like serine/threonine-protein kinase GSO1"/>
    <property type="match status" value="1"/>
</dbReference>
<dbReference type="Gene3D" id="3.30.200.20">
    <property type="entry name" value="Phosphorylase Kinase, domain 1"/>
    <property type="match status" value="1"/>
</dbReference>
<protein>
    <recommendedName>
        <fullName evidence="25">Receptor kinase-like protein Xa21</fullName>
        <ecNumber evidence="5">2.7.11.1</ecNumber>
    </recommendedName>
</protein>
<comment type="function">
    <text evidence="23">Receptor kinase that detects X.oryzae pv. oryzae protein Ax21 to promote innate immunity. Following X.oryzae pv. oryzae protein Ax21 detection, undergoes cleavage, releasing the processed protein kinase Xa21 chain.</text>
</comment>
<evidence type="ECO:0000256" key="1">
    <source>
        <dbReference type="ARBA" id="ARBA00004162"/>
    </source>
</evidence>
<evidence type="ECO:0000256" key="25">
    <source>
        <dbReference type="ARBA" id="ARBA00072040"/>
    </source>
</evidence>
<dbReference type="Gene3D" id="1.10.510.10">
    <property type="entry name" value="Transferase(Phosphotransferase) domain 1"/>
    <property type="match status" value="1"/>
</dbReference>
<evidence type="ECO:0000256" key="20">
    <source>
        <dbReference type="ARBA" id="ARBA00023180"/>
    </source>
</evidence>
<evidence type="ECO:0000259" key="28">
    <source>
        <dbReference type="PROSITE" id="PS50011"/>
    </source>
</evidence>
<evidence type="ECO:0000256" key="4">
    <source>
        <dbReference type="ARBA" id="ARBA00008684"/>
    </source>
</evidence>
<keyword evidence="14 26" id="KW-0547">Nucleotide-binding</keyword>
<dbReference type="InterPro" id="IPR013210">
    <property type="entry name" value="LRR_N_plant-typ"/>
</dbReference>
<evidence type="ECO:0000256" key="3">
    <source>
        <dbReference type="ARBA" id="ARBA00004479"/>
    </source>
</evidence>
<dbReference type="InterPro" id="IPR003591">
    <property type="entry name" value="Leu-rich_rpt_typical-subtyp"/>
</dbReference>
<dbReference type="InterPro" id="IPR000719">
    <property type="entry name" value="Prot_kinase_dom"/>
</dbReference>
<keyword evidence="17 27" id="KW-1133">Transmembrane helix</keyword>
<dbReference type="PROSITE" id="PS00107">
    <property type="entry name" value="PROTEIN_KINASE_ATP"/>
    <property type="match status" value="1"/>
</dbReference>
<feature type="transmembrane region" description="Helical" evidence="27">
    <location>
        <begin position="12"/>
        <end position="31"/>
    </location>
</feature>
<evidence type="ECO:0000256" key="27">
    <source>
        <dbReference type="SAM" id="Phobius"/>
    </source>
</evidence>
<keyword evidence="6" id="KW-1003">Cell membrane</keyword>
<evidence type="ECO:0000256" key="19">
    <source>
        <dbReference type="ARBA" id="ARBA00023170"/>
    </source>
</evidence>
<keyword evidence="8" id="KW-0597">Phosphoprotein</keyword>
<gene>
    <name evidence="29" type="ORF">U9M48_002157</name>
</gene>
<dbReference type="InterPro" id="IPR051809">
    <property type="entry name" value="Plant_receptor-like_S/T_kinase"/>
</dbReference>
<comment type="catalytic activity">
    <reaction evidence="22">
        <text>L-seryl-[protein] + ATP = O-phospho-L-seryl-[protein] + ADP + H(+)</text>
        <dbReference type="Rhea" id="RHEA:17989"/>
        <dbReference type="Rhea" id="RHEA-COMP:9863"/>
        <dbReference type="Rhea" id="RHEA-COMP:11604"/>
        <dbReference type="ChEBI" id="CHEBI:15378"/>
        <dbReference type="ChEBI" id="CHEBI:29999"/>
        <dbReference type="ChEBI" id="CHEBI:30616"/>
        <dbReference type="ChEBI" id="CHEBI:83421"/>
        <dbReference type="ChEBI" id="CHEBI:456216"/>
        <dbReference type="EC" id="2.7.11.1"/>
    </reaction>
</comment>
<name>A0AAQ3PQT1_PASNO</name>
<dbReference type="SMART" id="SM00220">
    <property type="entry name" value="S_TKc"/>
    <property type="match status" value="1"/>
</dbReference>
<dbReference type="Pfam" id="PF00560">
    <property type="entry name" value="LRR_1"/>
    <property type="match status" value="4"/>
</dbReference>
<dbReference type="InterPro" id="IPR032675">
    <property type="entry name" value="LRR_dom_sf"/>
</dbReference>
<dbReference type="Pfam" id="PF13516">
    <property type="entry name" value="LRR_6"/>
    <property type="match status" value="1"/>
</dbReference>
<dbReference type="SUPFAM" id="SSF52058">
    <property type="entry name" value="L domain-like"/>
    <property type="match status" value="3"/>
</dbReference>
<feature type="transmembrane region" description="Helical" evidence="27">
    <location>
        <begin position="663"/>
        <end position="685"/>
    </location>
</feature>
<evidence type="ECO:0000256" key="21">
    <source>
        <dbReference type="ARBA" id="ARBA00047899"/>
    </source>
</evidence>
<evidence type="ECO:0000256" key="15">
    <source>
        <dbReference type="ARBA" id="ARBA00022777"/>
    </source>
</evidence>
<dbReference type="InterPro" id="IPR008271">
    <property type="entry name" value="Ser/Thr_kinase_AS"/>
</dbReference>
<dbReference type="FunFam" id="1.10.510.10:FF:000358">
    <property type="entry name" value="Putative leucine-rich repeat receptor-like serine/threonine-protein kinase"/>
    <property type="match status" value="1"/>
</dbReference>
<evidence type="ECO:0000256" key="14">
    <source>
        <dbReference type="ARBA" id="ARBA00022741"/>
    </source>
</evidence>
<comment type="similarity">
    <text evidence="4">Belongs to the protein kinase superfamily. Ser/Thr protein kinase family.</text>
</comment>
<dbReference type="Proteomes" id="UP001341281">
    <property type="component" value="Chromosome 01"/>
</dbReference>
<evidence type="ECO:0000256" key="17">
    <source>
        <dbReference type="ARBA" id="ARBA00022989"/>
    </source>
</evidence>
<evidence type="ECO:0000256" key="2">
    <source>
        <dbReference type="ARBA" id="ARBA00004389"/>
    </source>
</evidence>
<dbReference type="InterPro" id="IPR011009">
    <property type="entry name" value="Kinase-like_dom_sf"/>
</dbReference>
<evidence type="ECO:0000256" key="22">
    <source>
        <dbReference type="ARBA" id="ARBA00048679"/>
    </source>
</evidence>
<dbReference type="PROSITE" id="PS00108">
    <property type="entry name" value="PROTEIN_KINASE_ST"/>
    <property type="match status" value="1"/>
</dbReference>
<keyword evidence="30" id="KW-1185">Reference proteome</keyword>
<evidence type="ECO:0000256" key="6">
    <source>
        <dbReference type="ARBA" id="ARBA00022475"/>
    </source>
</evidence>
<evidence type="ECO:0000256" key="16">
    <source>
        <dbReference type="ARBA" id="ARBA00022840"/>
    </source>
</evidence>
<keyword evidence="12" id="KW-0732">Signal</keyword>
<evidence type="ECO:0000256" key="23">
    <source>
        <dbReference type="ARBA" id="ARBA00054320"/>
    </source>
</evidence>
<comment type="subcellular location">
    <subcellularLocation>
        <location evidence="1">Cell membrane</location>
        <topology evidence="1">Single-pass membrane protein</topology>
    </subcellularLocation>
    <subcellularLocation>
        <location evidence="2">Endoplasmic reticulum membrane</location>
        <topology evidence="2">Single-pass membrane protein</topology>
    </subcellularLocation>
    <subcellularLocation>
        <location evidence="3">Membrane</location>
        <topology evidence="3">Single-pass type I membrane protein</topology>
    </subcellularLocation>
</comment>
<keyword evidence="16 26" id="KW-0067">ATP-binding</keyword>